<dbReference type="PANTHER" id="PTHR34677">
    <property type="match status" value="1"/>
</dbReference>
<evidence type="ECO:0000259" key="4">
    <source>
        <dbReference type="PROSITE" id="PS50825"/>
    </source>
</evidence>
<dbReference type="Pfam" id="PF23237">
    <property type="entry name" value="HYR_4C"/>
    <property type="match status" value="1"/>
</dbReference>
<dbReference type="NCBIfam" id="TIGR04183">
    <property type="entry name" value="Por_Secre_tail"/>
    <property type="match status" value="1"/>
</dbReference>
<keyword evidence="2" id="KW-0677">Repeat</keyword>
<dbReference type="Pfam" id="PF19078">
    <property type="entry name" value="Big_12"/>
    <property type="match status" value="2"/>
</dbReference>
<sequence>MKKLLLMMCLYLIGYQIGNAQDTTPPITQSITLDGTPAANMESVTFTVIFDENANNITTDDFTLTTISGTATGIISSVSASSGTSVIITITSISGTGSFRLDLNDATDIADDLGNSPPNAFTSGDIHTVDRDIPMALCQNITAQLNLSGNVTITPEQIDGGSADTGGGVSLSLDITSFNCTNLGANVVTLTATDTSGNIDTCTATVTIEDNFAPVPNGTSFIPSGLPEAPQSALSNVSEADQYGLLYELNIPSNPNFTVSVPYTIDNSGVTGIAPSRIAYYIELDGEWIWISMDDFTGGNLSQMGIPSTNANPVNFSNIVSNMNIASNKAGITTGTGIATGNVEIWPGNYNRTADQSIGGDSGTYDFDDTAPVNTNNGYGSFQIHNHGASQTLFGFSGFNGGAIPDLGIGNNPTGDPDWTLEQNGTDYTTRKLYILVSNGSPTTLPDINAECSATPTTPSATDNCDGSITGVTSTIFPITDQGTTIVSWTFTDTAGNSSSATQNVIILDNTPPTVLTQNITIQLDAMGNASIVASQIDNGSSDTCGIASLSVTPDTFNSSNIGANMVTLTVTDVNGNTDTADATVTVEDIIIPTVQIQNVPANTNIAFTATFEFSEDIFDFIETDITVGNGTTSNFMVIDGNTYTALITPSSSGPVTIDVNANVATDIGGNGNAAASQAVANYDITSPDVGITSAETSPTDNSPFSITITFSEDIIGFDINDLIVGNGTASNLSGSGSSFTADITASALGEVTIDINSNSVNDIAGNGNTAATQFSIQYNPLLTIDDFESVNFKIYPNPTSGDVTISIPLKRVEIYTVAGTKIFETKEASFSISEFSSGIYFVSVETEKGRALRKLVKQ</sequence>
<evidence type="ECO:0000256" key="1">
    <source>
        <dbReference type="ARBA" id="ARBA00022729"/>
    </source>
</evidence>
<feature type="domain" description="HYR" evidence="4">
    <location>
        <begin position="129"/>
        <end position="210"/>
    </location>
</feature>
<dbReference type="InterPro" id="IPR003410">
    <property type="entry name" value="HYR_dom"/>
</dbReference>
<proteinExistence type="predicted"/>
<dbReference type="InterPro" id="IPR044048">
    <property type="entry name" value="Big_12"/>
</dbReference>
<evidence type="ECO:0000256" key="3">
    <source>
        <dbReference type="SAM" id="SignalP"/>
    </source>
</evidence>
<organism evidence="5 6">
    <name type="scientific">Aquimarina rubra</name>
    <dbReference type="NCBI Taxonomy" id="1920033"/>
    <lineage>
        <taxon>Bacteria</taxon>
        <taxon>Pseudomonadati</taxon>
        <taxon>Bacteroidota</taxon>
        <taxon>Flavobacteriia</taxon>
        <taxon>Flavobacteriales</taxon>
        <taxon>Flavobacteriaceae</taxon>
        <taxon>Aquimarina</taxon>
    </lineage>
</organism>
<dbReference type="RefSeq" id="WP_378289044.1">
    <property type="nucleotide sequence ID" value="NZ_JBHULE010000002.1"/>
</dbReference>
<keyword evidence="6" id="KW-1185">Reference proteome</keyword>
<gene>
    <name evidence="5" type="ORF">ACFSR1_01815</name>
</gene>
<name>A0ABW5LBA2_9FLAO</name>
<feature type="chain" id="PRO_5045812175" evidence="3">
    <location>
        <begin position="21"/>
        <end position="859"/>
    </location>
</feature>
<dbReference type="InterPro" id="IPR057078">
    <property type="entry name" value="HYR-4C"/>
</dbReference>
<keyword evidence="1 3" id="KW-0732">Signal</keyword>
<comment type="caution">
    <text evidence="5">The sequence shown here is derived from an EMBL/GenBank/DDBJ whole genome shotgun (WGS) entry which is preliminary data.</text>
</comment>
<protein>
    <submittedName>
        <fullName evidence="5">Ig-like domain-containing protein</fullName>
    </submittedName>
</protein>
<evidence type="ECO:0000313" key="6">
    <source>
        <dbReference type="Proteomes" id="UP001597319"/>
    </source>
</evidence>
<evidence type="ECO:0000313" key="5">
    <source>
        <dbReference type="EMBL" id="MFD2561386.1"/>
    </source>
</evidence>
<accession>A0ABW5LBA2</accession>
<feature type="signal peptide" evidence="3">
    <location>
        <begin position="1"/>
        <end position="20"/>
    </location>
</feature>
<dbReference type="Gene3D" id="2.60.40.10">
    <property type="entry name" value="Immunoglobulins"/>
    <property type="match status" value="1"/>
</dbReference>
<dbReference type="InterPro" id="IPR026444">
    <property type="entry name" value="Secre_tail"/>
</dbReference>
<reference evidence="6" key="1">
    <citation type="journal article" date="2019" name="Int. J. Syst. Evol. Microbiol.">
        <title>The Global Catalogue of Microorganisms (GCM) 10K type strain sequencing project: providing services to taxonomists for standard genome sequencing and annotation.</title>
        <authorList>
            <consortium name="The Broad Institute Genomics Platform"/>
            <consortium name="The Broad Institute Genome Sequencing Center for Infectious Disease"/>
            <person name="Wu L."/>
            <person name="Ma J."/>
        </authorList>
    </citation>
    <scope>NUCLEOTIDE SEQUENCE [LARGE SCALE GENOMIC DNA]</scope>
    <source>
        <strain evidence="6">KCTC 52274</strain>
    </source>
</reference>
<evidence type="ECO:0000256" key="2">
    <source>
        <dbReference type="ARBA" id="ARBA00022737"/>
    </source>
</evidence>
<dbReference type="EMBL" id="JBHULE010000002">
    <property type="protein sequence ID" value="MFD2561386.1"/>
    <property type="molecule type" value="Genomic_DNA"/>
</dbReference>
<dbReference type="PANTHER" id="PTHR34677:SF3">
    <property type="entry name" value="BACTERIAL IG-LIKE DOMAIN-CONTAINING PROTEIN"/>
    <property type="match status" value="1"/>
</dbReference>
<dbReference type="InterPro" id="IPR013783">
    <property type="entry name" value="Ig-like_fold"/>
</dbReference>
<dbReference type="Pfam" id="PF18962">
    <property type="entry name" value="Por_Secre_tail"/>
    <property type="match status" value="1"/>
</dbReference>
<dbReference type="Proteomes" id="UP001597319">
    <property type="component" value="Unassembled WGS sequence"/>
</dbReference>
<dbReference type="PROSITE" id="PS50825">
    <property type="entry name" value="HYR"/>
    <property type="match status" value="1"/>
</dbReference>